<dbReference type="Proteomes" id="UP000239936">
    <property type="component" value="Unassembled WGS sequence"/>
</dbReference>
<dbReference type="EMBL" id="PPGH01000034">
    <property type="protein sequence ID" value="PQJ96536.1"/>
    <property type="molecule type" value="Genomic_DNA"/>
</dbReference>
<evidence type="ECO:0000256" key="4">
    <source>
        <dbReference type="ARBA" id="ARBA00022519"/>
    </source>
</evidence>
<dbReference type="Gene3D" id="1.10.287.950">
    <property type="entry name" value="Methyl-accepting chemotaxis protein"/>
    <property type="match status" value="1"/>
</dbReference>
<comment type="caution">
    <text evidence="16">The sequence shown here is derived from an EMBL/GenBank/DDBJ whole genome shotgun (WGS) entry which is preliminary data.</text>
</comment>
<evidence type="ECO:0000256" key="1">
    <source>
        <dbReference type="ARBA" id="ARBA00004429"/>
    </source>
</evidence>
<dbReference type="InterPro" id="IPR000727">
    <property type="entry name" value="T_SNARE_dom"/>
</dbReference>
<dbReference type="SUPFAM" id="SSF58104">
    <property type="entry name" value="Methyl-accepting chemotaxis protein (MCP) signaling domain"/>
    <property type="match status" value="1"/>
</dbReference>
<feature type="coiled-coil region" evidence="11">
    <location>
        <begin position="449"/>
        <end position="504"/>
    </location>
</feature>
<proteinExistence type="inferred from homology"/>
<keyword evidence="8 10" id="KW-0807">Transducer</keyword>
<dbReference type="InterPro" id="IPR003660">
    <property type="entry name" value="HAMP_dom"/>
</dbReference>
<comment type="similarity">
    <text evidence="9">Belongs to the methyl-accepting chemotaxis (MCP) protein family.</text>
</comment>
<keyword evidence="5 12" id="KW-0812">Transmembrane</keyword>
<evidence type="ECO:0000259" key="15">
    <source>
        <dbReference type="PROSITE" id="PS50885"/>
    </source>
</evidence>
<dbReference type="InterPro" id="IPR033479">
    <property type="entry name" value="dCache_1"/>
</dbReference>
<accession>A0A2S7XSC1</accession>
<dbReference type="PROSITE" id="PS50111">
    <property type="entry name" value="CHEMOTAXIS_TRANSDUC_2"/>
    <property type="match status" value="1"/>
</dbReference>
<evidence type="ECO:0000313" key="17">
    <source>
        <dbReference type="Proteomes" id="UP000239936"/>
    </source>
</evidence>
<feature type="transmembrane region" description="Helical" evidence="12">
    <location>
        <begin position="327"/>
        <end position="345"/>
    </location>
</feature>
<evidence type="ECO:0000256" key="12">
    <source>
        <dbReference type="SAM" id="Phobius"/>
    </source>
</evidence>
<dbReference type="PROSITE" id="PS50885">
    <property type="entry name" value="HAMP"/>
    <property type="match status" value="2"/>
</dbReference>
<dbReference type="AlphaFoldDB" id="A0A2S7XSC1"/>
<feature type="domain" description="Methyl-accepting transducer" evidence="13">
    <location>
        <begin position="406"/>
        <end position="642"/>
    </location>
</feature>
<keyword evidence="2" id="KW-1003">Cell membrane</keyword>
<evidence type="ECO:0000313" key="16">
    <source>
        <dbReference type="EMBL" id="PQJ96536.1"/>
    </source>
</evidence>
<dbReference type="FunFam" id="1.10.287.950:FF:000001">
    <property type="entry name" value="Methyl-accepting chemotaxis sensory transducer"/>
    <property type="match status" value="1"/>
</dbReference>
<keyword evidence="4" id="KW-0997">Cell inner membrane</keyword>
<evidence type="ECO:0000256" key="6">
    <source>
        <dbReference type="ARBA" id="ARBA00022989"/>
    </source>
</evidence>
<dbReference type="Pfam" id="PF00672">
    <property type="entry name" value="HAMP"/>
    <property type="match status" value="1"/>
</dbReference>
<organism evidence="16 17">
    <name type="scientific">Chromatium okenii</name>
    <dbReference type="NCBI Taxonomy" id="61644"/>
    <lineage>
        <taxon>Bacteria</taxon>
        <taxon>Pseudomonadati</taxon>
        <taxon>Pseudomonadota</taxon>
        <taxon>Gammaproteobacteria</taxon>
        <taxon>Chromatiales</taxon>
        <taxon>Chromatiaceae</taxon>
        <taxon>Chromatium</taxon>
    </lineage>
</organism>
<evidence type="ECO:0000256" key="3">
    <source>
        <dbReference type="ARBA" id="ARBA00022500"/>
    </source>
</evidence>
<comment type="subcellular location">
    <subcellularLocation>
        <location evidence="1">Cell inner membrane</location>
        <topology evidence="1">Multi-pass membrane protein</topology>
    </subcellularLocation>
</comment>
<dbReference type="Pfam" id="PF00015">
    <property type="entry name" value="MCPsignal"/>
    <property type="match status" value="1"/>
</dbReference>
<dbReference type="PANTHER" id="PTHR32089">
    <property type="entry name" value="METHYL-ACCEPTING CHEMOTAXIS PROTEIN MCPB"/>
    <property type="match status" value="1"/>
</dbReference>
<sequence>MLNRLPMVRKLLFTLVPLTVVMLLGTALLARVLVQETATANALESTRQLARIEGERMVSHLTEDLASIKALVSVVETRAQIPESNRRDYFNQILERYLADHPQLLAAWTGWEPNAFDGRDAQFVGTAGHDASGRYVPYWYRNGSKIALEPLVDYDTPGAGDYYLLAKQTRKPVILEPYLYPVGGVTKLITSIVAPVIENGRFIGVVGVDLLIASLQEEAKQIKILNGTFAFFSHGGTVIAHPDSTRLGRNMRETESDVLGEDLPRFIAAVANAQPFMTQRESSLYPSKTLIISEPIALGDTGKSWSIAMALPMNEVLKVLTTLMQQMLFISIAGLVLMIALIWLLSRSIAHPLREVVAVLEDIASGEGDLTRQLPVQGNDEITHLASAFNRFVDKIHTLVRQTTDAVTQLTTAAAHLSDGSEEAKAQVERQRTETEQVATAMHEMTATVQEVSRNANSAAHAARDANQEAGKGERIVQNTVAAIEALARDIDAAAEVIRRLETDSDTIGKVLDVIRSIAEQTNLLALNAAIEAARAGEQGRGFAVVADEVRTLASRTQESTKEIQTMIERLQAGAESAVTAMQQSRSRSVETVAQAGQAGAALNSIATAIVRIDDMNTQIASAAEEQSAVAEEINRNVNNITQSVEMTAQGSRTIANSSEQLAQLANGLQARLRQFRI</sequence>
<keyword evidence="6 12" id="KW-1133">Transmembrane helix</keyword>
<keyword evidence="7 12" id="KW-0472">Membrane</keyword>
<keyword evidence="3" id="KW-0145">Chemotaxis</keyword>
<dbReference type="InterPro" id="IPR004089">
    <property type="entry name" value="MCPsignal_dom"/>
</dbReference>
<dbReference type="OrthoDB" id="9781845at2"/>
<evidence type="ECO:0000256" key="7">
    <source>
        <dbReference type="ARBA" id="ARBA00023136"/>
    </source>
</evidence>
<dbReference type="CDD" id="cd12913">
    <property type="entry name" value="PDC1_MCP_like"/>
    <property type="match status" value="1"/>
</dbReference>
<feature type="domain" description="HAMP" evidence="15">
    <location>
        <begin position="347"/>
        <end position="401"/>
    </location>
</feature>
<dbReference type="GO" id="GO:0006935">
    <property type="term" value="P:chemotaxis"/>
    <property type="evidence" value="ECO:0007669"/>
    <property type="project" value="UniProtKB-KW"/>
</dbReference>
<feature type="domain" description="HAMP" evidence="15">
    <location>
        <begin position="404"/>
        <end position="454"/>
    </location>
</feature>
<dbReference type="GO" id="GO:0007165">
    <property type="term" value="P:signal transduction"/>
    <property type="evidence" value="ECO:0007669"/>
    <property type="project" value="UniProtKB-KW"/>
</dbReference>
<evidence type="ECO:0000256" key="2">
    <source>
        <dbReference type="ARBA" id="ARBA00022475"/>
    </source>
</evidence>
<feature type="domain" description="T-SNARE coiled-coil homology" evidence="14">
    <location>
        <begin position="603"/>
        <end position="655"/>
    </location>
</feature>
<keyword evidence="11" id="KW-0175">Coiled coil</keyword>
<dbReference type="SMART" id="SM00304">
    <property type="entry name" value="HAMP"/>
    <property type="match status" value="2"/>
</dbReference>
<evidence type="ECO:0000256" key="10">
    <source>
        <dbReference type="PROSITE-ProRule" id="PRU00284"/>
    </source>
</evidence>
<dbReference type="GO" id="GO:0005886">
    <property type="term" value="C:plasma membrane"/>
    <property type="evidence" value="ECO:0007669"/>
    <property type="project" value="UniProtKB-SubCell"/>
</dbReference>
<dbReference type="Pfam" id="PF02743">
    <property type="entry name" value="dCache_1"/>
    <property type="match status" value="1"/>
</dbReference>
<dbReference type="CDD" id="cd11386">
    <property type="entry name" value="MCP_signal"/>
    <property type="match status" value="1"/>
</dbReference>
<evidence type="ECO:0000256" key="9">
    <source>
        <dbReference type="ARBA" id="ARBA00029447"/>
    </source>
</evidence>
<evidence type="ECO:0000256" key="11">
    <source>
        <dbReference type="SAM" id="Coils"/>
    </source>
</evidence>
<dbReference type="Gene3D" id="3.30.450.20">
    <property type="entry name" value="PAS domain"/>
    <property type="match status" value="2"/>
</dbReference>
<evidence type="ECO:0000256" key="8">
    <source>
        <dbReference type="ARBA" id="ARBA00023224"/>
    </source>
</evidence>
<reference evidence="16 17" key="1">
    <citation type="submission" date="2018-01" db="EMBL/GenBank/DDBJ databases">
        <title>The complete genome sequence of Chromatium okenii LaCa, a purple sulfur bacterium with a turbulent life.</title>
        <authorList>
            <person name="Luedin S.M."/>
            <person name="Liechti N."/>
            <person name="Storelli N."/>
            <person name="Danza F."/>
            <person name="Wittwer M."/>
            <person name="Pothier J.F."/>
            <person name="Tonolla M.A."/>
        </authorList>
    </citation>
    <scope>NUCLEOTIDE SEQUENCE [LARGE SCALE GENOMIC DNA]</scope>
    <source>
        <strain evidence="16 17">LaCa</strain>
    </source>
</reference>
<gene>
    <name evidence="16" type="ORF">CXB77_06815</name>
</gene>
<evidence type="ECO:0000259" key="14">
    <source>
        <dbReference type="PROSITE" id="PS50192"/>
    </source>
</evidence>
<dbReference type="CDD" id="cd06225">
    <property type="entry name" value="HAMP"/>
    <property type="match status" value="1"/>
</dbReference>
<dbReference type="SMART" id="SM00283">
    <property type="entry name" value="MA"/>
    <property type="match status" value="1"/>
</dbReference>
<name>A0A2S7XSC1_9GAMM</name>
<dbReference type="RefSeq" id="WP_105073297.1">
    <property type="nucleotide sequence ID" value="NZ_PPGH01000034.1"/>
</dbReference>
<protein>
    <submittedName>
        <fullName evidence="16">Methyl-accepting chemotaxis protein</fullName>
    </submittedName>
</protein>
<dbReference type="PROSITE" id="PS50192">
    <property type="entry name" value="T_SNARE"/>
    <property type="match status" value="1"/>
</dbReference>
<evidence type="ECO:0000256" key="5">
    <source>
        <dbReference type="ARBA" id="ARBA00022692"/>
    </source>
</evidence>
<keyword evidence="17" id="KW-1185">Reference proteome</keyword>
<evidence type="ECO:0000259" key="13">
    <source>
        <dbReference type="PROSITE" id="PS50111"/>
    </source>
</evidence>
<dbReference type="PANTHER" id="PTHR32089:SF112">
    <property type="entry name" value="LYSOZYME-LIKE PROTEIN-RELATED"/>
    <property type="match status" value="1"/>
</dbReference>